<dbReference type="Proteomes" id="UP000016843">
    <property type="component" value="Unassembled WGS sequence"/>
</dbReference>
<dbReference type="GO" id="GO:0098797">
    <property type="term" value="C:plasma membrane protein complex"/>
    <property type="evidence" value="ECO:0007669"/>
    <property type="project" value="TreeGrafter"/>
</dbReference>
<proteinExistence type="inferred from homology"/>
<dbReference type="AlphaFoldDB" id="U5C506"/>
<dbReference type="Pfam" id="PF02687">
    <property type="entry name" value="FtsX"/>
    <property type="match status" value="1"/>
</dbReference>
<evidence type="ECO:0000256" key="5">
    <source>
        <dbReference type="ARBA" id="ARBA00022989"/>
    </source>
</evidence>
<comment type="similarity">
    <text evidence="2">Belongs to the ABC-4 integral membrane protein family. LolC/E subfamily.</text>
</comment>
<dbReference type="EMBL" id="AWXR01000007">
    <property type="protein sequence ID" value="ERM84006.1"/>
    <property type="molecule type" value="Genomic_DNA"/>
</dbReference>
<accession>U5C506</accession>
<keyword evidence="6 7" id="KW-0472">Membrane</keyword>
<evidence type="ECO:0000256" key="6">
    <source>
        <dbReference type="ARBA" id="ARBA00023136"/>
    </source>
</evidence>
<sequence>MALIIVLSVFNGLEDLVRGLYASFDAELKIEAVKGKSFEVNEDWLDSIRSIQGVEVVTEVIEDNVLFRYREDQHLAKIKGVSDNFVDQGRFEKGYVWGDLNLGTPEQPRAIIGRGIAFFLSIDLDNDFDLLQVFYPKAPRSAGTIDPRQMYSRDVIKPAAFFSIEKEFDENYVLAPIDFVSKLLNYGQKRTSLEIKLKEGQKISSVKSRLRDLLGPEFSVKDTDEQHAGMLRTIKVEKLFVFITLSFILAVASFNIFFSLSMMAIEKKKDTAVLMALGATEKLVRQIYMKQGAIIAFTGATIGLVLGFLVCWVQDTFGLVSLGIASSLVDNYPVKMIWTDFLWTSLAVIAITFIASYRPALIASKVKAGDI</sequence>
<feature type="transmembrane region" description="Helical" evidence="7">
    <location>
        <begin position="337"/>
        <end position="357"/>
    </location>
</feature>
<evidence type="ECO:0000256" key="4">
    <source>
        <dbReference type="ARBA" id="ARBA00022692"/>
    </source>
</evidence>
<dbReference type="eggNOG" id="COG4591">
    <property type="taxonomic scope" value="Bacteria"/>
</dbReference>
<dbReference type="InterPro" id="IPR051447">
    <property type="entry name" value="Lipoprotein-release_system"/>
</dbReference>
<comment type="caution">
    <text evidence="9">The sequence shown here is derived from an EMBL/GenBank/DDBJ whole genome shotgun (WGS) entry which is preliminary data.</text>
</comment>
<dbReference type="PATRIC" id="fig|1123057.7.peg.911"/>
<comment type="subcellular location">
    <subcellularLocation>
        <location evidence="1">Cell membrane</location>
        <topology evidence="1">Multi-pass membrane protein</topology>
    </subcellularLocation>
</comment>
<name>U5C506_9BACT</name>
<keyword evidence="10" id="KW-1185">Reference proteome</keyword>
<evidence type="ECO:0000259" key="8">
    <source>
        <dbReference type="Pfam" id="PF02687"/>
    </source>
</evidence>
<organism evidence="9 10">
    <name type="scientific">Rhodonellum psychrophilum GCM71 = DSM 17998</name>
    <dbReference type="NCBI Taxonomy" id="1123057"/>
    <lineage>
        <taxon>Bacteria</taxon>
        <taxon>Pseudomonadati</taxon>
        <taxon>Bacteroidota</taxon>
        <taxon>Cytophagia</taxon>
        <taxon>Cytophagales</taxon>
        <taxon>Cytophagaceae</taxon>
        <taxon>Rhodonellum</taxon>
    </lineage>
</organism>
<keyword evidence="3" id="KW-1003">Cell membrane</keyword>
<evidence type="ECO:0000256" key="3">
    <source>
        <dbReference type="ARBA" id="ARBA00022475"/>
    </source>
</evidence>
<feature type="transmembrane region" description="Helical" evidence="7">
    <location>
        <begin position="239"/>
        <end position="260"/>
    </location>
</feature>
<evidence type="ECO:0000256" key="1">
    <source>
        <dbReference type="ARBA" id="ARBA00004651"/>
    </source>
</evidence>
<keyword evidence="4 7" id="KW-0812">Transmembrane</keyword>
<feature type="transmembrane region" description="Helical" evidence="7">
    <location>
        <begin position="292"/>
        <end position="317"/>
    </location>
</feature>
<evidence type="ECO:0000313" key="10">
    <source>
        <dbReference type="Proteomes" id="UP000016843"/>
    </source>
</evidence>
<dbReference type="GO" id="GO:0044874">
    <property type="term" value="P:lipoprotein localization to outer membrane"/>
    <property type="evidence" value="ECO:0007669"/>
    <property type="project" value="TreeGrafter"/>
</dbReference>
<dbReference type="PANTHER" id="PTHR30489:SF0">
    <property type="entry name" value="LIPOPROTEIN-RELEASING SYSTEM TRANSMEMBRANE PROTEIN LOLE"/>
    <property type="match status" value="1"/>
</dbReference>
<protein>
    <recommendedName>
        <fullName evidence="8">ABC3 transporter permease C-terminal domain-containing protein</fullName>
    </recommendedName>
</protein>
<evidence type="ECO:0000256" key="7">
    <source>
        <dbReference type="SAM" id="Phobius"/>
    </source>
</evidence>
<evidence type="ECO:0000313" key="9">
    <source>
        <dbReference type="EMBL" id="ERM84006.1"/>
    </source>
</evidence>
<evidence type="ECO:0000256" key="2">
    <source>
        <dbReference type="ARBA" id="ARBA00005236"/>
    </source>
</evidence>
<feature type="domain" description="ABC3 transporter permease C-terminal" evidence="8">
    <location>
        <begin position="243"/>
        <end position="365"/>
    </location>
</feature>
<gene>
    <name evidence="9" type="ORF">P872_00425</name>
</gene>
<dbReference type="PANTHER" id="PTHR30489">
    <property type="entry name" value="LIPOPROTEIN-RELEASING SYSTEM TRANSMEMBRANE PROTEIN LOLE"/>
    <property type="match status" value="1"/>
</dbReference>
<dbReference type="InterPro" id="IPR003838">
    <property type="entry name" value="ABC3_permease_C"/>
</dbReference>
<reference evidence="9 10" key="1">
    <citation type="journal article" date="2013" name="Genome Announc.">
        <title>Draft Genome Sequence of the Psychrophilic and Alkaliphilic Rhodonellum psychrophilum Strain GCM71T.</title>
        <authorList>
            <person name="Hauptmann A.L."/>
            <person name="Glaring M.A."/>
            <person name="Hallin P.F."/>
            <person name="Prieme A."/>
            <person name="Stougaard P."/>
        </authorList>
    </citation>
    <scope>NUCLEOTIDE SEQUENCE [LARGE SCALE GENOMIC DNA]</scope>
    <source>
        <strain evidence="9 10">GCM71</strain>
    </source>
</reference>
<keyword evidence="5 7" id="KW-1133">Transmembrane helix</keyword>